<dbReference type="PANTHER" id="PTHR32114">
    <property type="entry name" value="ABC TRANSPORTER ABCH.3"/>
    <property type="match status" value="1"/>
</dbReference>
<reference evidence="2" key="1">
    <citation type="journal article" date="2019" name="MBio">
        <title>Virus Genomes from Deep Sea Sediments Expand the Ocean Megavirome and Support Independent Origins of Viral Gigantism.</title>
        <authorList>
            <person name="Backstrom D."/>
            <person name="Yutin N."/>
            <person name="Jorgensen S.L."/>
            <person name="Dharamshi J."/>
            <person name="Homa F."/>
            <person name="Zaremba-Niedwiedzka K."/>
            <person name="Spang A."/>
            <person name="Wolf Y.I."/>
            <person name="Koonin E.V."/>
            <person name="Ettema T.J."/>
        </authorList>
    </citation>
    <scope>NUCLEOTIDE SEQUENCE</scope>
</reference>
<dbReference type="InterPro" id="IPR027417">
    <property type="entry name" value="P-loop_NTPase"/>
</dbReference>
<evidence type="ECO:0000256" key="1">
    <source>
        <dbReference type="SAM" id="Coils"/>
    </source>
</evidence>
<dbReference type="PANTHER" id="PTHR32114:SF2">
    <property type="entry name" value="ABC TRANSPORTER ABCH.3"/>
    <property type="match status" value="1"/>
</dbReference>
<gene>
    <name evidence="2" type="ORF">LCMAC202_05020</name>
</gene>
<sequence length="759" mass="88263">MGMKVHRTNRPNRVVVNDNLEDAAAQAYIDEKLGLGYDEFLVSSYIPQKNNSSVLSLSQSEQLRMIKTLAFEGEQNELHKEKLKEMIRNSSDTLVEKRTETQFLQQEVDRIRYTIVPIEFPLTTKDETEEETLENYRKRMRSFNQRMATFLESKAQFTEELQNHSHAKIELDMTSEKLVGVNKQLAKINARHQQVALLLKDVPEDLEAQMETTKLEIQYLECQKEHVALQAQYTQIKTAEASEREIHKAELEQELWKYRGQTAKDELENYQDQFRLWEQFLTARDKLKDLQKELKLDDNTCQEDMIDYYQELIERIKEEKASLYHQKEQLTIAGEKLALEKEIIHCPECEAPLRWQNKNLVSVREYQPVEERNYNIEIETVEKSISNLDKTKAGYEKDLQRIHAIVFPLLPKPDPQVYNQIKQHIQTLTTFIAQNIQREKELARIARESTDNYITPALKDIKQQLGSKKEVLDKILSMLSAVPTKDISTLCEQLHYISEQVVHYQEHTEELQQINTALKDLGNKFKRYNSQVQSLEKQVAVINTKTIKKKIASVDRNIIKVKKKQTEDEELGEQVDQYLFYCEQQKELDRWEKKLAAVVKQFKTAEKIHTAHLTLKEKYVQAEILALESTINSINEHTRYYLDTFFTDDQLSVALAATHKGKKIQTLKISTVINYKGNEYDNISQMSGGEFDRCTLSSICGINSMLGSPILVLDESLASLDADTNTEIIRFLSELAQDKLILICSHEAVRGIFDEIIEL</sequence>
<protein>
    <submittedName>
        <fullName evidence="2">Chromosome segregation ATPase</fullName>
    </submittedName>
</protein>
<keyword evidence="1" id="KW-0175">Coiled coil</keyword>
<evidence type="ECO:0000313" key="2">
    <source>
        <dbReference type="EMBL" id="QBK88140.1"/>
    </source>
</evidence>
<organism evidence="2">
    <name type="scientific">Marseillevirus LCMAC202</name>
    <dbReference type="NCBI Taxonomy" id="2506606"/>
    <lineage>
        <taxon>Viruses</taxon>
        <taxon>Varidnaviria</taxon>
        <taxon>Bamfordvirae</taxon>
        <taxon>Nucleocytoviricota</taxon>
        <taxon>Megaviricetes</taxon>
        <taxon>Pimascovirales</taxon>
        <taxon>Pimascovirales incertae sedis</taxon>
        <taxon>Marseilleviridae</taxon>
    </lineage>
</organism>
<dbReference type="SUPFAM" id="SSF52540">
    <property type="entry name" value="P-loop containing nucleoside triphosphate hydrolases"/>
    <property type="match status" value="1"/>
</dbReference>
<proteinExistence type="predicted"/>
<dbReference type="EMBL" id="MK500376">
    <property type="protein sequence ID" value="QBK88140.1"/>
    <property type="molecule type" value="Genomic_DNA"/>
</dbReference>
<feature type="coiled-coil region" evidence="1">
    <location>
        <begin position="504"/>
        <end position="545"/>
    </location>
</feature>
<name>A0A481YYS4_9VIRU</name>
<dbReference type="Gene3D" id="3.40.50.300">
    <property type="entry name" value="P-loop containing nucleotide triphosphate hydrolases"/>
    <property type="match status" value="1"/>
</dbReference>
<accession>A0A481YYS4</accession>